<dbReference type="AlphaFoldDB" id="A0A4R6ST96"/>
<dbReference type="EMBL" id="SNYC01000006">
    <property type="protein sequence ID" value="TDQ07635.1"/>
    <property type="molecule type" value="Genomic_DNA"/>
</dbReference>
<dbReference type="InterPro" id="IPR030395">
    <property type="entry name" value="GP_PDE_dom"/>
</dbReference>
<dbReference type="PROSITE" id="PS51704">
    <property type="entry name" value="GP_PDE"/>
    <property type="match status" value="1"/>
</dbReference>
<dbReference type="RefSeq" id="WP_133577578.1">
    <property type="nucleotide sequence ID" value="NZ_SNYC01000006.1"/>
</dbReference>
<evidence type="ECO:0000313" key="2">
    <source>
        <dbReference type="EMBL" id="TDQ07635.1"/>
    </source>
</evidence>
<dbReference type="GO" id="GO:0008081">
    <property type="term" value="F:phosphoric diester hydrolase activity"/>
    <property type="evidence" value="ECO:0007669"/>
    <property type="project" value="InterPro"/>
</dbReference>
<evidence type="ECO:0000259" key="1">
    <source>
        <dbReference type="PROSITE" id="PS51704"/>
    </source>
</evidence>
<sequence>MKALFCFSALVLLGFYGCNTVKNSTGNTSAAGFPEFSTEGHRGGRGLMPENTILAMRKAIDLGVTTLEMDTHITKDNEVVVTHDDYLSPAFMQTPDGREIPQSDAKKYVIYQMDYGMLKQFDLGSKYYSNFPDQKKIKTYIPRLADLIDSVQLYAKGKKQFFYNIETKCSDKSDGVLHPDPEKFVKLLMDVIEQKKITPYVVIQSFDKRTIQIIHQKYPQVRTSYLIDNKKSFEENIKDLGYDPFIYSPAFKLVTADLVKKCHDRGIRIIPWTVNTKEDIAGLKLLSVDGIISDYPNLLVN</sequence>
<dbReference type="PANTHER" id="PTHR46211">
    <property type="entry name" value="GLYCEROPHOSPHORYL DIESTER PHOSPHODIESTERASE"/>
    <property type="match status" value="1"/>
</dbReference>
<dbReference type="InterPro" id="IPR017946">
    <property type="entry name" value="PLC-like_Pdiesterase_TIM-brl"/>
</dbReference>
<dbReference type="Gene3D" id="3.20.20.190">
    <property type="entry name" value="Phosphatidylinositol (PI) phosphodiesterase"/>
    <property type="match status" value="1"/>
</dbReference>
<dbReference type="PROSITE" id="PS51257">
    <property type="entry name" value="PROKAR_LIPOPROTEIN"/>
    <property type="match status" value="1"/>
</dbReference>
<feature type="domain" description="GP-PDE" evidence="1">
    <location>
        <begin position="36"/>
        <end position="301"/>
    </location>
</feature>
<keyword evidence="3" id="KW-1185">Reference proteome</keyword>
<dbReference type="PANTHER" id="PTHR46211:SF14">
    <property type="entry name" value="GLYCEROPHOSPHODIESTER PHOSPHODIESTERASE"/>
    <property type="match status" value="1"/>
</dbReference>
<accession>A0A4R6ST96</accession>
<reference evidence="2 3" key="1">
    <citation type="submission" date="2019-03" db="EMBL/GenBank/DDBJ databases">
        <title>Genomic Encyclopedia of Archaeal and Bacterial Type Strains, Phase II (KMG-II): from individual species to whole genera.</title>
        <authorList>
            <person name="Goeker M."/>
        </authorList>
    </citation>
    <scope>NUCLEOTIDE SEQUENCE [LARGE SCALE GENOMIC DNA]</scope>
    <source>
        <strain evidence="2 3">DSM 19035</strain>
    </source>
</reference>
<dbReference type="GO" id="GO:0006629">
    <property type="term" value="P:lipid metabolic process"/>
    <property type="evidence" value="ECO:0007669"/>
    <property type="project" value="InterPro"/>
</dbReference>
<dbReference type="SUPFAM" id="SSF51695">
    <property type="entry name" value="PLC-like phosphodiesterases"/>
    <property type="match status" value="1"/>
</dbReference>
<protein>
    <submittedName>
        <fullName evidence="2">Glycerophosphoryl diester phosphodiesterase</fullName>
    </submittedName>
</protein>
<organism evidence="2 3">
    <name type="scientific">Pedobacter metabolipauper</name>
    <dbReference type="NCBI Taxonomy" id="425513"/>
    <lineage>
        <taxon>Bacteria</taxon>
        <taxon>Pseudomonadati</taxon>
        <taxon>Bacteroidota</taxon>
        <taxon>Sphingobacteriia</taxon>
        <taxon>Sphingobacteriales</taxon>
        <taxon>Sphingobacteriaceae</taxon>
        <taxon>Pedobacter</taxon>
    </lineage>
</organism>
<dbReference type="Pfam" id="PF03009">
    <property type="entry name" value="GDPD"/>
    <property type="match status" value="1"/>
</dbReference>
<dbReference type="Proteomes" id="UP000295620">
    <property type="component" value="Unassembled WGS sequence"/>
</dbReference>
<name>A0A4R6ST96_9SPHI</name>
<dbReference type="OrthoDB" id="384721at2"/>
<evidence type="ECO:0000313" key="3">
    <source>
        <dbReference type="Proteomes" id="UP000295620"/>
    </source>
</evidence>
<gene>
    <name evidence="2" type="ORF">ATK78_3763</name>
</gene>
<proteinExistence type="predicted"/>
<comment type="caution">
    <text evidence="2">The sequence shown here is derived from an EMBL/GenBank/DDBJ whole genome shotgun (WGS) entry which is preliminary data.</text>
</comment>